<reference evidence="1 2" key="1">
    <citation type="submission" date="2019-03" db="EMBL/GenBank/DDBJ databases">
        <title>Draft genome sequence of an environmental Acinetobacter seifertii from Brazil.</title>
        <authorList>
            <person name="Furlan J.P.R."/>
            <person name="Stehling E.G."/>
        </authorList>
    </citation>
    <scope>NUCLEOTIDE SEQUENCE [LARGE SCALE GENOMIC DNA]</scope>
    <source>
        <strain evidence="1 2">SAb133</strain>
    </source>
</reference>
<protein>
    <submittedName>
        <fullName evidence="1">Uncharacterized protein</fullName>
    </submittedName>
</protein>
<dbReference type="Proteomes" id="UP000297445">
    <property type="component" value="Unassembled WGS sequence"/>
</dbReference>
<evidence type="ECO:0000313" key="1">
    <source>
        <dbReference type="EMBL" id="TEU27011.1"/>
    </source>
</evidence>
<dbReference type="AlphaFoldDB" id="A0A5E9PPS6"/>
<dbReference type="RefSeq" id="WP_134262817.1">
    <property type="nucleotide sequence ID" value="NZ_JADWOK010000034.1"/>
</dbReference>
<sequence length="779" mass="91386">MKVSEIEEAQRLQEFRTLLSFYRTQVRPSKMESGYGQDEFTTLVAYFRIMDRFEKLTLRLVYSGKLEYDEEKELISLLKDIYEVGVGIFELKGGGTFAGNQDGTDQAILQLVGQLSGYCQVLLSPDFTQALFQLSKIIVKNSDFFSVYSEDVNQNLLERREKYLVQHSLGILQYFHFEHWQARDQRIERLRTIFDQMLGTKNSVKVLCVNLFVSMYPGVSSFPFLNRSFEKFRKEIQDCENYLGMFYKLEYSIDGQFFYFCVVVFENLKSLSIDELHKNLAIVWDEICTGGLESLDNSVELLNLKLYRTGTLQAGVISKKTQSYAQFVRTSLAYIANIPYLLQIFSGQDFWGENEPYDCVKKSIEIPKKAVTPRKQRKLEHHQKGSSLLQILDLKNVLKPLQKDIKDIGLCYEYIPYIDQPYSQNVRDFAQAMVRMEISVTLAPVWKRDPVRIEGREIIENDWGRLIRDYTQEQKNIEILLGYSDFVGPRVLCFIAAFLMAPKQHFNVYAFNLYKNELHQKIRELMTLPLRMFLEQIKGLVDRDLMPKGAFTKLSTLLTSQRNHTESLQEWLKVQERVKKRSFLAIESYVKKIEKKPNLHRDVQFTITVLTSQSLKPIDTLLKNIIDYFNQTHQELMGYIGYWSFHQVDEQKIKYIATITFYLDENYIESTGPESWFDELMHQVELRLDKKKDVMKIDEIKVEQISFQDGIIDFAESFGAGPFQKLKTHHSQRYASSHLFALVHRNLYWMHTAILQKQSLIRGRTGYKKRTRKKTKKQA</sequence>
<dbReference type="EMBL" id="SNSA01000005">
    <property type="protein sequence ID" value="TEU27011.1"/>
    <property type="molecule type" value="Genomic_DNA"/>
</dbReference>
<organism evidence="1 2">
    <name type="scientific">Acinetobacter seifertii</name>
    <dbReference type="NCBI Taxonomy" id="1530123"/>
    <lineage>
        <taxon>Bacteria</taxon>
        <taxon>Pseudomonadati</taxon>
        <taxon>Pseudomonadota</taxon>
        <taxon>Gammaproteobacteria</taxon>
        <taxon>Moraxellales</taxon>
        <taxon>Moraxellaceae</taxon>
        <taxon>Acinetobacter</taxon>
        <taxon>Acinetobacter calcoaceticus/baumannii complex</taxon>
    </lineage>
</organism>
<gene>
    <name evidence="1" type="ORF">E2R16_11070</name>
</gene>
<proteinExistence type="predicted"/>
<accession>A0A5E9PPS6</accession>
<comment type="caution">
    <text evidence="1">The sequence shown here is derived from an EMBL/GenBank/DDBJ whole genome shotgun (WGS) entry which is preliminary data.</text>
</comment>
<evidence type="ECO:0000313" key="2">
    <source>
        <dbReference type="Proteomes" id="UP000297445"/>
    </source>
</evidence>
<name>A0A5E9PPS6_9GAMM</name>